<evidence type="ECO:0000313" key="2">
    <source>
        <dbReference type="EMBL" id="KAL1223541.1"/>
    </source>
</evidence>
<accession>A0ABD1C239</accession>
<reference evidence="2 3" key="1">
    <citation type="submission" date="2024-04" db="EMBL/GenBank/DDBJ databases">
        <title>Genome assembly C_amara_ONT_v2.</title>
        <authorList>
            <person name="Yant L."/>
            <person name="Moore C."/>
            <person name="Slenker M."/>
        </authorList>
    </citation>
    <scope>NUCLEOTIDE SEQUENCE [LARGE SCALE GENOMIC DNA]</scope>
    <source>
        <tissue evidence="2">Leaf</tissue>
    </source>
</reference>
<sequence length="342" mass="39353">MVHIITVFGGWMLKNVCHFKVDQTKGSKLLILVDDMSYAGLLQMVEEEYQLDMQVHDIQLSYQLPQIMMENMSNKTPPVFLTSDRQVRNFIEICKSNSLQLCVSMKNKGEENREVPIVDKLFATSSSKIDHADLGVDDDRDDGGDNNNILSSNMMNIKVGDYFKSKEELQQRLWMLSVKYKFGWKVPTSNTTTLFVVCKTDGCSWRLRATRKGETSEYFWIKKYIDVHTCSAEDRSFSQGTITPKIVGQLILDFFGGISKGLKPRDLEKPLLKNYGLTLSYHQLWDALQEARELLRGSPESGYEELPKYIYKIKKANPGTIGDLELDDNQRFKYLFFRLVSV</sequence>
<keyword evidence="3" id="KW-1185">Reference proteome</keyword>
<comment type="caution">
    <text evidence="2">The sequence shown here is derived from an EMBL/GenBank/DDBJ whole genome shotgun (WGS) entry which is preliminary data.</text>
</comment>
<dbReference type="EMBL" id="JBANAX010000071">
    <property type="protein sequence ID" value="KAL1223541.1"/>
    <property type="molecule type" value="Genomic_DNA"/>
</dbReference>
<feature type="domain" description="Transposase MuDR plant" evidence="1">
    <location>
        <begin position="156"/>
        <end position="216"/>
    </location>
</feature>
<dbReference type="AlphaFoldDB" id="A0ABD1C239"/>
<gene>
    <name evidence="2" type="ORF">V5N11_034292</name>
</gene>
<dbReference type="PANTHER" id="PTHR31973">
    <property type="entry name" value="POLYPROTEIN, PUTATIVE-RELATED"/>
    <property type="match status" value="1"/>
</dbReference>
<proteinExistence type="predicted"/>
<name>A0ABD1C239_CARAN</name>
<evidence type="ECO:0000313" key="3">
    <source>
        <dbReference type="Proteomes" id="UP001558713"/>
    </source>
</evidence>
<protein>
    <recommendedName>
        <fullName evidence="1">Transposase MuDR plant domain-containing protein</fullName>
    </recommendedName>
</protein>
<dbReference type="Proteomes" id="UP001558713">
    <property type="component" value="Unassembled WGS sequence"/>
</dbReference>
<organism evidence="2 3">
    <name type="scientific">Cardamine amara subsp. amara</name>
    <dbReference type="NCBI Taxonomy" id="228776"/>
    <lineage>
        <taxon>Eukaryota</taxon>
        <taxon>Viridiplantae</taxon>
        <taxon>Streptophyta</taxon>
        <taxon>Embryophyta</taxon>
        <taxon>Tracheophyta</taxon>
        <taxon>Spermatophyta</taxon>
        <taxon>Magnoliopsida</taxon>
        <taxon>eudicotyledons</taxon>
        <taxon>Gunneridae</taxon>
        <taxon>Pentapetalae</taxon>
        <taxon>rosids</taxon>
        <taxon>malvids</taxon>
        <taxon>Brassicales</taxon>
        <taxon>Brassicaceae</taxon>
        <taxon>Cardamineae</taxon>
        <taxon>Cardamine</taxon>
    </lineage>
</organism>
<dbReference type="Pfam" id="PF03108">
    <property type="entry name" value="DBD_Tnp_Mut"/>
    <property type="match status" value="1"/>
</dbReference>
<dbReference type="InterPro" id="IPR004332">
    <property type="entry name" value="Transposase_MuDR"/>
</dbReference>
<evidence type="ECO:0000259" key="1">
    <source>
        <dbReference type="Pfam" id="PF03108"/>
    </source>
</evidence>
<dbReference type="PANTHER" id="PTHR31973:SF195">
    <property type="entry name" value="MUDR FAMILY TRANSPOSASE"/>
    <property type="match status" value="1"/>
</dbReference>